<dbReference type="GO" id="GO:0031267">
    <property type="term" value="F:small GTPase binding"/>
    <property type="evidence" value="ECO:0007669"/>
    <property type="project" value="EnsemblFungi"/>
</dbReference>
<dbReference type="InterPro" id="IPR033771">
    <property type="entry name" value="Rrp44_CSD1"/>
</dbReference>
<dbReference type="SUPFAM" id="SSF88723">
    <property type="entry name" value="PIN domain-like"/>
    <property type="match status" value="1"/>
</dbReference>
<dbReference type="InterPro" id="IPR002716">
    <property type="entry name" value="PIN_dom"/>
</dbReference>
<feature type="domain" description="PIN" evidence="14">
    <location>
        <begin position="60"/>
        <end position="178"/>
    </location>
</feature>
<evidence type="ECO:0000256" key="13">
    <source>
        <dbReference type="SAM" id="MobiDB-lite"/>
    </source>
</evidence>
<dbReference type="GO" id="GO:0000467">
    <property type="term" value="P:exonucleolytic trimming to generate mature 3'-end of 5.8S rRNA from tricistronic rRNA transcript (SSU-rRNA, 5.8S rRNA, LSU-rRNA)"/>
    <property type="evidence" value="ECO:0007669"/>
    <property type="project" value="EnsemblFungi"/>
</dbReference>
<dbReference type="GO" id="GO:0005730">
    <property type="term" value="C:nucleolus"/>
    <property type="evidence" value="ECO:0007669"/>
    <property type="project" value="EnsemblFungi"/>
</dbReference>
<feature type="domain" description="RNB" evidence="15">
    <location>
        <begin position="465"/>
        <end position="797"/>
    </location>
</feature>
<dbReference type="InterPro" id="IPR029060">
    <property type="entry name" value="PIN-like_dom_sf"/>
</dbReference>
<dbReference type="Gene3D" id="2.40.50.140">
    <property type="entry name" value="Nucleic acid-binding proteins"/>
    <property type="match status" value="1"/>
</dbReference>
<dbReference type="CDD" id="cd09862">
    <property type="entry name" value="PIN_Rrp44-like"/>
    <property type="match status" value="1"/>
</dbReference>
<comment type="cofactor">
    <cofactor evidence="1">
        <name>Mg(2+)</name>
        <dbReference type="ChEBI" id="CHEBI:18420"/>
    </cofactor>
</comment>
<proteinExistence type="inferred from homology"/>
<dbReference type="GO" id="GO:0000049">
    <property type="term" value="F:tRNA binding"/>
    <property type="evidence" value="ECO:0007669"/>
    <property type="project" value="EnsemblFungi"/>
</dbReference>
<dbReference type="GO" id="GO:0070651">
    <property type="term" value="P:nonfunctional rRNA decay"/>
    <property type="evidence" value="ECO:0007669"/>
    <property type="project" value="EnsemblFungi"/>
</dbReference>
<keyword evidence="8 16" id="KW-0269">Exonuclease</keyword>
<evidence type="ECO:0000256" key="1">
    <source>
        <dbReference type="ARBA" id="ARBA00001946"/>
    </source>
</evidence>
<dbReference type="GO" id="GO:0000785">
    <property type="term" value="C:chromatin"/>
    <property type="evidence" value="ECO:0007669"/>
    <property type="project" value="EnsemblFungi"/>
</dbReference>
<evidence type="ECO:0000256" key="5">
    <source>
        <dbReference type="ARBA" id="ARBA00022722"/>
    </source>
</evidence>
<dbReference type="GO" id="GO:0000175">
    <property type="term" value="F:3'-5'-RNA exonuclease activity"/>
    <property type="evidence" value="ECO:0007669"/>
    <property type="project" value="EnsemblFungi"/>
</dbReference>
<comment type="subcellular location">
    <subcellularLocation>
        <location evidence="2">Nucleus</location>
    </subcellularLocation>
</comment>
<dbReference type="InterPro" id="IPR050180">
    <property type="entry name" value="RNR_Ribonuclease"/>
</dbReference>
<evidence type="ECO:0000256" key="7">
    <source>
        <dbReference type="ARBA" id="ARBA00022835"/>
    </source>
</evidence>
<keyword evidence="10" id="KW-0694">RNA-binding</keyword>
<dbReference type="Pfam" id="PF17215">
    <property type="entry name" value="Rrp44_S1"/>
    <property type="match status" value="1"/>
</dbReference>
<accession>A0A0C9MHZ9</accession>
<gene>
    <name evidence="16" type="ORF">MAM1_0353d09957</name>
</gene>
<dbReference type="InterPro" id="IPR022966">
    <property type="entry name" value="RNase_II/R_CS"/>
</dbReference>
<dbReference type="EMBL" id="DF836642">
    <property type="protein sequence ID" value="GAN10416.1"/>
    <property type="molecule type" value="Genomic_DNA"/>
</dbReference>
<dbReference type="PANTHER" id="PTHR23355">
    <property type="entry name" value="RIBONUCLEASE"/>
    <property type="match status" value="1"/>
</dbReference>
<dbReference type="PANTHER" id="PTHR23355:SF35">
    <property type="entry name" value="EXOSOME COMPLEX EXONUCLEASE RRP44"/>
    <property type="match status" value="1"/>
</dbReference>
<evidence type="ECO:0000313" key="17">
    <source>
        <dbReference type="Proteomes" id="UP000053815"/>
    </source>
</evidence>
<dbReference type="GO" id="GO:0071031">
    <property type="term" value="P:nuclear mRNA surveillance of mRNA 3'-end processing"/>
    <property type="evidence" value="ECO:0007669"/>
    <property type="project" value="EnsemblFungi"/>
</dbReference>
<keyword evidence="9" id="KW-0460">Magnesium</keyword>
<dbReference type="GO" id="GO:0071038">
    <property type="term" value="P:TRAMP-dependent tRNA surveillance pathway"/>
    <property type="evidence" value="ECO:0007669"/>
    <property type="project" value="EnsemblFungi"/>
</dbReference>
<evidence type="ECO:0000256" key="3">
    <source>
        <dbReference type="ARBA" id="ARBA00005785"/>
    </source>
</evidence>
<dbReference type="STRING" id="91626.A0A0C9MHZ9"/>
<dbReference type="SMART" id="SM00955">
    <property type="entry name" value="RNB"/>
    <property type="match status" value="1"/>
</dbReference>
<dbReference type="GO" id="GO:0043628">
    <property type="term" value="P:regulatory ncRNA 3'-end processing"/>
    <property type="evidence" value="ECO:0007669"/>
    <property type="project" value="EnsemblFungi"/>
</dbReference>
<dbReference type="GO" id="GO:0004521">
    <property type="term" value="F:RNA endonuclease activity"/>
    <property type="evidence" value="ECO:0007669"/>
    <property type="project" value="EnsemblFungi"/>
</dbReference>
<dbReference type="PROSITE" id="PS01175">
    <property type="entry name" value="RIBONUCLEASE_II"/>
    <property type="match status" value="1"/>
</dbReference>
<dbReference type="Pfam" id="PF17216">
    <property type="entry name" value="Rrp44_CSD1"/>
    <property type="match status" value="1"/>
</dbReference>
<evidence type="ECO:0000256" key="11">
    <source>
        <dbReference type="ARBA" id="ARBA00023242"/>
    </source>
</evidence>
<sequence>MLRSKSFVKRTRKGNVVKVVKEHYLRDDIPCSSEICNACSKTSTPVLSSTPKGTSAFKPHYLIPDTNVFISQLDIMEHPAIKDVIVLQTVREEIRHLSTPVYNRLNTILADKTKRFYMFANEHQRDTFIEKLKGETPNDRNDRAIRVATKWFVDHLKANSSGENIDVIMLSDDRGNREKAKATGIKTCGVIEYVESIKDTPELLDMVSAPKAAASEQVVYEEHLSPAQIQNGIKKGTLIQAPFNVSVHNVQEATVVGEVEGEVKTVFILGRKHFNRCIQGDIVAVELLPKSEWKRGASIAIEEEDDDEEKMFGEEENIDRMTESDSPVEPTGKVVGIIRKKWRPYCGFIVKKTVPKNTTSGPVGVMFRAMDKRIPPIKIRTSQAQSLVGNRIVVSIDSWPTNSSFPMGHFVKTLGSSGDRETETEVLLLEHDVPYQEFSQRVLQDLPVEGDQWVVQDKHLTQEKRRDFRDLDICSIDPPGCTDIDDALHARILPNGNWEVGVHIADVTYFVKHGMPMDVEAASRGTSVYLVDKRLDMLPSLLGTNLCSLRSNVERLAFSCVWEMNENAEIVSVDFTKSIIRSKHSFTYDEAQTRIDDERMQDPITKGIRVLNKFAKILRQKRMENGALTLSSPEVRFNLENDSQDPVDVEMKELKETNALVEEFMLLANISVAKKIYSKFPSSAMLRKHAAPPSNNFDSLRQILMEKGFVLETGSSKELADSLDRAVIPEDPYFNKLVRIMTTRCMMQAQYFCSGTEIESEFKHYGLASPIYTHFTSPIRRYADVIVHRLLQACIEPDLEYGQELTDTQKMKDLCDNLNFRNRMAQQASRSSVELFTSLYFRNKIEVEEGRILRVLKNGIIVLVPKYGIETIVYTSATVDGPSPFTYDEEAKSLVAGDVMLKTFDSVKVEITVEGDAEGMRQKMNMKLVEPYVEGVSVIPTTTATNSSAKRSHEDAVETKAKKSKK</sequence>
<dbReference type="Pfam" id="PF00773">
    <property type="entry name" value="RNB"/>
    <property type="match status" value="1"/>
</dbReference>
<dbReference type="FunFam" id="2.40.50.700:FF:000004">
    <property type="entry name" value="Exosome complex exonuclease RRP44 homolog A"/>
    <property type="match status" value="1"/>
</dbReference>
<dbReference type="GO" id="GO:1990251">
    <property type="term" value="C:nuclear exosome focus"/>
    <property type="evidence" value="ECO:0007669"/>
    <property type="project" value="EnsemblFungi"/>
</dbReference>
<dbReference type="InterPro" id="IPR041505">
    <property type="entry name" value="Dis3_CSD2"/>
</dbReference>
<keyword evidence="6" id="KW-0378">Hydrolase</keyword>
<dbReference type="InterPro" id="IPR001900">
    <property type="entry name" value="RNase_II/R"/>
</dbReference>
<organism evidence="16">
    <name type="scientific">Mucor ambiguus</name>
    <dbReference type="NCBI Taxonomy" id="91626"/>
    <lineage>
        <taxon>Eukaryota</taxon>
        <taxon>Fungi</taxon>
        <taxon>Fungi incertae sedis</taxon>
        <taxon>Mucoromycota</taxon>
        <taxon>Mucoromycotina</taxon>
        <taxon>Mucoromycetes</taxon>
        <taxon>Mucorales</taxon>
        <taxon>Mucorineae</taxon>
        <taxon>Mucoraceae</taxon>
        <taxon>Mucor</taxon>
    </lineage>
</organism>
<feature type="compositionally biased region" description="Basic and acidic residues" evidence="13">
    <location>
        <begin position="951"/>
        <end position="966"/>
    </location>
</feature>
<dbReference type="Gene3D" id="2.40.50.690">
    <property type="match status" value="1"/>
</dbReference>
<dbReference type="SUPFAM" id="SSF50249">
    <property type="entry name" value="Nucleic acid-binding proteins"/>
    <property type="match status" value="3"/>
</dbReference>
<reference evidence="16" key="1">
    <citation type="submission" date="2014-09" db="EMBL/GenBank/DDBJ databases">
        <title>Draft genome sequence of an oleaginous Mucoromycotina fungus Mucor ambiguus NBRC6742.</title>
        <authorList>
            <person name="Takeda I."/>
            <person name="Yamane N."/>
            <person name="Morita T."/>
            <person name="Tamano K."/>
            <person name="Machida M."/>
            <person name="Baker S."/>
            <person name="Koike H."/>
        </authorList>
    </citation>
    <scope>NUCLEOTIDE SEQUENCE</scope>
    <source>
        <strain evidence="16">NBRC 6742</strain>
    </source>
</reference>
<keyword evidence="11" id="KW-0539">Nucleus</keyword>
<evidence type="ECO:0000259" key="14">
    <source>
        <dbReference type="SMART" id="SM00670"/>
    </source>
</evidence>
<dbReference type="GO" id="GO:0000176">
    <property type="term" value="C:nuclear exosome (RNase complex)"/>
    <property type="evidence" value="ECO:0007669"/>
    <property type="project" value="EnsemblFungi"/>
</dbReference>
<evidence type="ECO:0000256" key="2">
    <source>
        <dbReference type="ARBA" id="ARBA00004123"/>
    </source>
</evidence>
<dbReference type="FunFam" id="3.40.50.1010:FF:000010">
    <property type="entry name" value="Exosome complex exonuclease DIS3"/>
    <property type="match status" value="1"/>
</dbReference>
<dbReference type="Gene3D" id="2.40.50.700">
    <property type="match status" value="1"/>
</dbReference>
<protein>
    <submittedName>
        <fullName evidence="16">Exosome complex exonuclease RRP44 isoform 1</fullName>
    </submittedName>
</protein>
<evidence type="ECO:0000256" key="6">
    <source>
        <dbReference type="ARBA" id="ARBA00022801"/>
    </source>
</evidence>
<keyword evidence="5" id="KW-0540">Nuclease</keyword>
<evidence type="ECO:0000256" key="9">
    <source>
        <dbReference type="ARBA" id="ARBA00022842"/>
    </source>
</evidence>
<dbReference type="AlphaFoldDB" id="A0A0C9MHZ9"/>
<dbReference type="Proteomes" id="UP000053815">
    <property type="component" value="Unassembled WGS sequence"/>
</dbReference>
<name>A0A0C9MHZ9_9FUNG</name>
<dbReference type="GO" id="GO:0071039">
    <property type="term" value="P:nuclear polyadenylation-dependent CUT catabolic process"/>
    <property type="evidence" value="ECO:0007669"/>
    <property type="project" value="EnsemblFungi"/>
</dbReference>
<evidence type="ECO:0000256" key="4">
    <source>
        <dbReference type="ARBA" id="ARBA00022552"/>
    </source>
</evidence>
<dbReference type="InterPro" id="IPR033770">
    <property type="entry name" value="RRP44_S1"/>
</dbReference>
<dbReference type="SMART" id="SM00670">
    <property type="entry name" value="PINc"/>
    <property type="match status" value="1"/>
</dbReference>
<keyword evidence="7" id="KW-0271">Exosome</keyword>
<evidence type="ECO:0000256" key="8">
    <source>
        <dbReference type="ARBA" id="ARBA00022839"/>
    </source>
</evidence>
<dbReference type="GO" id="GO:0000177">
    <property type="term" value="C:cytoplasmic exosome (RNase complex)"/>
    <property type="evidence" value="ECO:0007669"/>
    <property type="project" value="EnsemblFungi"/>
</dbReference>
<dbReference type="GO" id="GO:0071035">
    <property type="term" value="P:nuclear polyadenylation-dependent rRNA catabolic process"/>
    <property type="evidence" value="ECO:0007669"/>
    <property type="project" value="EnsemblFungi"/>
</dbReference>
<dbReference type="InterPro" id="IPR012340">
    <property type="entry name" value="NA-bd_OB-fold"/>
</dbReference>
<dbReference type="Gene3D" id="3.40.50.1010">
    <property type="entry name" value="5'-nuclease"/>
    <property type="match status" value="1"/>
</dbReference>
<keyword evidence="4" id="KW-0698">rRNA processing</keyword>
<keyword evidence="17" id="KW-1185">Reference proteome</keyword>
<comment type="similarity">
    <text evidence="3 12">Belongs to the RNR ribonuclease family.</text>
</comment>
<dbReference type="GO" id="GO:0033621">
    <property type="term" value="P:nuclear mRNA surveillance of meiosis-specific transcripts"/>
    <property type="evidence" value="ECO:0007669"/>
    <property type="project" value="EnsemblFungi"/>
</dbReference>
<feature type="region of interest" description="Disordered" evidence="13">
    <location>
        <begin position="943"/>
        <end position="966"/>
    </location>
</feature>
<dbReference type="Pfam" id="PF17849">
    <property type="entry name" value="OB_Dis3"/>
    <property type="match status" value="1"/>
</dbReference>
<evidence type="ECO:0000256" key="10">
    <source>
        <dbReference type="ARBA" id="ARBA00022884"/>
    </source>
</evidence>
<dbReference type="GO" id="GO:0030847">
    <property type="term" value="P:termination of RNA polymerase II transcription, exosome-dependent"/>
    <property type="evidence" value="ECO:0007669"/>
    <property type="project" value="EnsemblFungi"/>
</dbReference>
<evidence type="ECO:0000259" key="15">
    <source>
        <dbReference type="SMART" id="SM00955"/>
    </source>
</evidence>
<dbReference type="OrthoDB" id="372421at2759"/>
<evidence type="ECO:0000256" key="12">
    <source>
        <dbReference type="RuleBase" id="RU003901"/>
    </source>
</evidence>
<evidence type="ECO:0000313" key="16">
    <source>
        <dbReference type="EMBL" id="GAN10416.1"/>
    </source>
</evidence>
<dbReference type="GO" id="GO:0006397">
    <property type="term" value="P:mRNA processing"/>
    <property type="evidence" value="ECO:0007669"/>
    <property type="project" value="EnsemblFungi"/>
</dbReference>
<dbReference type="Pfam" id="PF13638">
    <property type="entry name" value="PIN_4"/>
    <property type="match status" value="1"/>
</dbReference>